<accession>A0A4C1UPZ5</accession>
<organism evidence="1 2">
    <name type="scientific">Eumeta variegata</name>
    <name type="common">Bagworm moth</name>
    <name type="synonym">Eumeta japonica</name>
    <dbReference type="NCBI Taxonomy" id="151549"/>
    <lineage>
        <taxon>Eukaryota</taxon>
        <taxon>Metazoa</taxon>
        <taxon>Ecdysozoa</taxon>
        <taxon>Arthropoda</taxon>
        <taxon>Hexapoda</taxon>
        <taxon>Insecta</taxon>
        <taxon>Pterygota</taxon>
        <taxon>Neoptera</taxon>
        <taxon>Endopterygota</taxon>
        <taxon>Lepidoptera</taxon>
        <taxon>Glossata</taxon>
        <taxon>Ditrysia</taxon>
        <taxon>Tineoidea</taxon>
        <taxon>Psychidae</taxon>
        <taxon>Oiketicinae</taxon>
        <taxon>Eumeta</taxon>
    </lineage>
</organism>
<sequence length="128" mass="13429">MQVQYSVSDKLAFANITESTRITRVVLGSDCWIFTSDHLGVIELRGCPKPLNSGQPVALALALLSPVTYVTSGSQIISSDDGRTGVLFSATSQLLLLIHHESSRLAAMASTASPLAAPSARGQRGCTA</sequence>
<evidence type="ECO:0000313" key="2">
    <source>
        <dbReference type="Proteomes" id="UP000299102"/>
    </source>
</evidence>
<proteinExistence type="predicted"/>
<gene>
    <name evidence="1" type="ORF">EVAR_14105_1</name>
</gene>
<evidence type="ECO:0000313" key="1">
    <source>
        <dbReference type="EMBL" id="GBP27914.1"/>
    </source>
</evidence>
<dbReference type="AlphaFoldDB" id="A0A4C1UPZ5"/>
<comment type="caution">
    <text evidence="1">The sequence shown here is derived from an EMBL/GenBank/DDBJ whole genome shotgun (WGS) entry which is preliminary data.</text>
</comment>
<name>A0A4C1UPZ5_EUMVA</name>
<dbReference type="Proteomes" id="UP000299102">
    <property type="component" value="Unassembled WGS sequence"/>
</dbReference>
<reference evidence="1 2" key="1">
    <citation type="journal article" date="2019" name="Commun. Biol.">
        <title>The bagworm genome reveals a unique fibroin gene that provides high tensile strength.</title>
        <authorList>
            <person name="Kono N."/>
            <person name="Nakamura H."/>
            <person name="Ohtoshi R."/>
            <person name="Tomita M."/>
            <person name="Numata K."/>
            <person name="Arakawa K."/>
        </authorList>
    </citation>
    <scope>NUCLEOTIDE SEQUENCE [LARGE SCALE GENOMIC DNA]</scope>
</reference>
<dbReference type="EMBL" id="BGZK01000200">
    <property type="protein sequence ID" value="GBP27914.1"/>
    <property type="molecule type" value="Genomic_DNA"/>
</dbReference>
<keyword evidence="2" id="KW-1185">Reference proteome</keyword>
<protein>
    <submittedName>
        <fullName evidence="1">Uncharacterized protein</fullName>
    </submittedName>
</protein>